<accession>A0AAV4XF76</accession>
<dbReference type="AlphaFoldDB" id="A0AAV4XF76"/>
<organism evidence="1 2">
    <name type="scientific">Caerostris extrusa</name>
    <name type="common">Bark spider</name>
    <name type="synonym">Caerostris bankana</name>
    <dbReference type="NCBI Taxonomy" id="172846"/>
    <lineage>
        <taxon>Eukaryota</taxon>
        <taxon>Metazoa</taxon>
        <taxon>Ecdysozoa</taxon>
        <taxon>Arthropoda</taxon>
        <taxon>Chelicerata</taxon>
        <taxon>Arachnida</taxon>
        <taxon>Araneae</taxon>
        <taxon>Araneomorphae</taxon>
        <taxon>Entelegynae</taxon>
        <taxon>Araneoidea</taxon>
        <taxon>Araneidae</taxon>
        <taxon>Caerostris</taxon>
    </lineage>
</organism>
<protein>
    <submittedName>
        <fullName evidence="1">Uncharacterized protein</fullName>
    </submittedName>
</protein>
<name>A0AAV4XF76_CAEEX</name>
<reference evidence="1 2" key="1">
    <citation type="submission" date="2021-06" db="EMBL/GenBank/DDBJ databases">
        <title>Caerostris extrusa draft genome.</title>
        <authorList>
            <person name="Kono N."/>
            <person name="Arakawa K."/>
        </authorList>
    </citation>
    <scope>NUCLEOTIDE SEQUENCE [LARGE SCALE GENOMIC DNA]</scope>
</reference>
<sequence>MVHDILQKGVNTKLYLLLHNFVFSKGLELFKLLNLSTFYNGNCIPANLIWSPQSGKNISRHDIQRLCLDASTSPNSLTNFHKFIGEAFKKLDLIFPYSADMENIQLVPHMTSKDLPNLHP</sequence>
<gene>
    <name evidence="1" type="ORF">CEXT_488321</name>
</gene>
<keyword evidence="2" id="KW-1185">Reference proteome</keyword>
<proteinExistence type="predicted"/>
<evidence type="ECO:0000313" key="2">
    <source>
        <dbReference type="Proteomes" id="UP001054945"/>
    </source>
</evidence>
<comment type="caution">
    <text evidence="1">The sequence shown here is derived from an EMBL/GenBank/DDBJ whole genome shotgun (WGS) entry which is preliminary data.</text>
</comment>
<dbReference type="EMBL" id="BPLR01017596">
    <property type="protein sequence ID" value="GIY92885.1"/>
    <property type="molecule type" value="Genomic_DNA"/>
</dbReference>
<evidence type="ECO:0000313" key="1">
    <source>
        <dbReference type="EMBL" id="GIY92885.1"/>
    </source>
</evidence>
<dbReference type="Proteomes" id="UP001054945">
    <property type="component" value="Unassembled WGS sequence"/>
</dbReference>